<reference evidence="10 11" key="1">
    <citation type="submission" date="2020-03" db="EMBL/GenBank/DDBJ databases">
        <title>A novel species.</title>
        <authorList>
            <person name="Gao J."/>
        </authorList>
    </citation>
    <scope>NUCLEOTIDE SEQUENCE [LARGE SCALE GENOMIC DNA]</scope>
    <source>
        <strain evidence="10 11">QMT-12</strain>
    </source>
</reference>
<dbReference type="EMBL" id="CP050177">
    <property type="protein sequence ID" value="QIQ05117.1"/>
    <property type="molecule type" value="Genomic_DNA"/>
</dbReference>
<keyword evidence="11" id="KW-1185">Reference proteome</keyword>
<dbReference type="RefSeq" id="WP_167033630.1">
    <property type="nucleotide sequence ID" value="NZ_CP050177.1"/>
</dbReference>
<protein>
    <recommendedName>
        <fullName evidence="1">non-specific serine/threonine protein kinase</fullName>
        <ecNumber evidence="1">2.7.11.1</ecNumber>
    </recommendedName>
</protein>
<dbReference type="GO" id="GO:0005524">
    <property type="term" value="F:ATP binding"/>
    <property type="evidence" value="ECO:0007669"/>
    <property type="project" value="UniProtKB-KW"/>
</dbReference>
<dbReference type="PANTHER" id="PTHR24363:SF0">
    <property type="entry name" value="SERINE_THREONINE KINASE LIKE DOMAIN CONTAINING 1"/>
    <property type="match status" value="1"/>
</dbReference>
<evidence type="ECO:0000256" key="4">
    <source>
        <dbReference type="ARBA" id="ARBA00022741"/>
    </source>
</evidence>
<keyword evidence="4" id="KW-0547">Nucleotide-binding</keyword>
<keyword evidence="6" id="KW-0067">ATP-binding</keyword>
<evidence type="ECO:0000313" key="10">
    <source>
        <dbReference type="EMBL" id="QIQ05117.1"/>
    </source>
</evidence>
<keyword evidence="2 10" id="KW-0723">Serine/threonine-protein kinase</keyword>
<dbReference type="InterPro" id="IPR011009">
    <property type="entry name" value="Kinase-like_dom_sf"/>
</dbReference>
<evidence type="ECO:0000313" key="11">
    <source>
        <dbReference type="Proteomes" id="UP000501179"/>
    </source>
</evidence>
<evidence type="ECO:0000256" key="8">
    <source>
        <dbReference type="ARBA" id="ARBA00048679"/>
    </source>
</evidence>
<comment type="catalytic activity">
    <reaction evidence="7">
        <text>L-threonyl-[protein] + ATP = O-phospho-L-threonyl-[protein] + ADP + H(+)</text>
        <dbReference type="Rhea" id="RHEA:46608"/>
        <dbReference type="Rhea" id="RHEA-COMP:11060"/>
        <dbReference type="Rhea" id="RHEA-COMP:11605"/>
        <dbReference type="ChEBI" id="CHEBI:15378"/>
        <dbReference type="ChEBI" id="CHEBI:30013"/>
        <dbReference type="ChEBI" id="CHEBI:30616"/>
        <dbReference type="ChEBI" id="CHEBI:61977"/>
        <dbReference type="ChEBI" id="CHEBI:456216"/>
        <dbReference type="EC" id="2.7.11.1"/>
    </reaction>
</comment>
<evidence type="ECO:0000256" key="6">
    <source>
        <dbReference type="ARBA" id="ARBA00022840"/>
    </source>
</evidence>
<evidence type="ECO:0000259" key="9">
    <source>
        <dbReference type="PROSITE" id="PS50011"/>
    </source>
</evidence>
<dbReference type="SMART" id="SM00220">
    <property type="entry name" value="S_TKc"/>
    <property type="match status" value="1"/>
</dbReference>
<name>A0A6G9H4S6_9ACTN</name>
<evidence type="ECO:0000256" key="7">
    <source>
        <dbReference type="ARBA" id="ARBA00047899"/>
    </source>
</evidence>
<dbReference type="EC" id="2.7.11.1" evidence="1"/>
<dbReference type="AlphaFoldDB" id="A0A6G9H4S6"/>
<dbReference type="KEGG" id="slia:HA039_25105"/>
<accession>A0A6G9H4S6</accession>
<evidence type="ECO:0000256" key="3">
    <source>
        <dbReference type="ARBA" id="ARBA00022679"/>
    </source>
</evidence>
<gene>
    <name evidence="10" type="ORF">HA039_25105</name>
</gene>
<organism evidence="10 11">
    <name type="scientific">Streptomyces liangshanensis</name>
    <dbReference type="NCBI Taxonomy" id="2717324"/>
    <lineage>
        <taxon>Bacteria</taxon>
        <taxon>Bacillati</taxon>
        <taxon>Actinomycetota</taxon>
        <taxon>Actinomycetes</taxon>
        <taxon>Kitasatosporales</taxon>
        <taxon>Streptomycetaceae</taxon>
        <taxon>Streptomyces</taxon>
    </lineage>
</organism>
<dbReference type="Gene3D" id="3.30.200.20">
    <property type="entry name" value="Phosphorylase Kinase, domain 1"/>
    <property type="match status" value="1"/>
</dbReference>
<keyword evidence="5 10" id="KW-0418">Kinase</keyword>
<sequence length="300" mass="33102">MIEELMDIETRYNVQGEIGRGGQGLLFVAIERASGRRMAVKVQPPWHSESHARFMSLGRELFEEGDRNEELSAVPGIPDVFARGLYRGRRCIVMEYVDGVPLAGLVESVRPVKDLGTVAALIGQLCEILHGVHALNLVHCDVKPENVIVEHDGRVRLIDMGLGIAMGTEFHFSRGTPGFMAPEQYDGNPKGKGLTGQADIFGLGVMLLEMTVMRVPYGGTEERLLEEHAVLPADRLAQIPSRIRPLALSMVERDKDLRPPTMKAVFDALRPLIPVPGSRRSAKPLRPDPVQYYLANAPTL</sequence>
<evidence type="ECO:0000256" key="2">
    <source>
        <dbReference type="ARBA" id="ARBA00022527"/>
    </source>
</evidence>
<dbReference type="Gene3D" id="1.10.510.10">
    <property type="entry name" value="Transferase(Phosphotransferase) domain 1"/>
    <property type="match status" value="1"/>
</dbReference>
<dbReference type="Proteomes" id="UP000501179">
    <property type="component" value="Chromosome"/>
</dbReference>
<keyword evidence="3" id="KW-0808">Transferase</keyword>
<dbReference type="GO" id="GO:0004674">
    <property type="term" value="F:protein serine/threonine kinase activity"/>
    <property type="evidence" value="ECO:0007669"/>
    <property type="project" value="UniProtKB-KW"/>
</dbReference>
<dbReference type="PANTHER" id="PTHR24363">
    <property type="entry name" value="SERINE/THREONINE PROTEIN KINASE"/>
    <property type="match status" value="1"/>
</dbReference>
<dbReference type="InterPro" id="IPR000719">
    <property type="entry name" value="Prot_kinase_dom"/>
</dbReference>
<proteinExistence type="predicted"/>
<dbReference type="Pfam" id="PF00069">
    <property type="entry name" value="Pkinase"/>
    <property type="match status" value="1"/>
</dbReference>
<feature type="domain" description="Protein kinase" evidence="9">
    <location>
        <begin position="12"/>
        <end position="273"/>
    </location>
</feature>
<dbReference type="InterPro" id="IPR008271">
    <property type="entry name" value="Ser/Thr_kinase_AS"/>
</dbReference>
<evidence type="ECO:0000256" key="1">
    <source>
        <dbReference type="ARBA" id="ARBA00012513"/>
    </source>
</evidence>
<dbReference type="PROSITE" id="PS50011">
    <property type="entry name" value="PROTEIN_KINASE_DOM"/>
    <property type="match status" value="1"/>
</dbReference>
<comment type="catalytic activity">
    <reaction evidence="8">
        <text>L-seryl-[protein] + ATP = O-phospho-L-seryl-[protein] + ADP + H(+)</text>
        <dbReference type="Rhea" id="RHEA:17989"/>
        <dbReference type="Rhea" id="RHEA-COMP:9863"/>
        <dbReference type="Rhea" id="RHEA-COMP:11604"/>
        <dbReference type="ChEBI" id="CHEBI:15378"/>
        <dbReference type="ChEBI" id="CHEBI:29999"/>
        <dbReference type="ChEBI" id="CHEBI:30616"/>
        <dbReference type="ChEBI" id="CHEBI:83421"/>
        <dbReference type="ChEBI" id="CHEBI:456216"/>
        <dbReference type="EC" id="2.7.11.1"/>
    </reaction>
</comment>
<dbReference type="SUPFAM" id="SSF56112">
    <property type="entry name" value="Protein kinase-like (PK-like)"/>
    <property type="match status" value="1"/>
</dbReference>
<dbReference type="PROSITE" id="PS00108">
    <property type="entry name" value="PROTEIN_KINASE_ST"/>
    <property type="match status" value="1"/>
</dbReference>
<evidence type="ECO:0000256" key="5">
    <source>
        <dbReference type="ARBA" id="ARBA00022777"/>
    </source>
</evidence>
<dbReference type="CDD" id="cd14014">
    <property type="entry name" value="STKc_PknB_like"/>
    <property type="match status" value="1"/>
</dbReference>